<dbReference type="PROSITE" id="PS51186">
    <property type="entry name" value="GNAT"/>
    <property type="match status" value="2"/>
</dbReference>
<feature type="domain" description="N-acetyltransferase" evidence="6">
    <location>
        <begin position="378"/>
        <end position="518"/>
    </location>
</feature>
<keyword evidence="4" id="KW-0238">DNA-binding</keyword>
<evidence type="ECO:0000259" key="6">
    <source>
        <dbReference type="PROSITE" id="PS51186"/>
    </source>
</evidence>
<proteinExistence type="inferred from homology"/>
<dbReference type="Pfam" id="PF00583">
    <property type="entry name" value="Acetyltransf_1"/>
    <property type="match status" value="2"/>
</dbReference>
<keyword evidence="8" id="KW-1185">Reference proteome</keyword>
<evidence type="ECO:0000313" key="8">
    <source>
        <dbReference type="Proteomes" id="UP001501867"/>
    </source>
</evidence>
<organism evidence="7 8">
    <name type="scientific">Streptomyces polychromogenes</name>
    <dbReference type="NCBI Taxonomy" id="67342"/>
    <lineage>
        <taxon>Bacteria</taxon>
        <taxon>Bacillati</taxon>
        <taxon>Actinomycetota</taxon>
        <taxon>Actinomycetes</taxon>
        <taxon>Kitasatosporales</taxon>
        <taxon>Streptomycetaceae</taxon>
        <taxon>Streptomyces</taxon>
    </lineage>
</organism>
<comment type="function">
    <text evidence="1">Required for the transposition of the insertion element.</text>
</comment>
<evidence type="ECO:0000256" key="3">
    <source>
        <dbReference type="ARBA" id="ARBA00022578"/>
    </source>
</evidence>
<name>A0ABP3F2Y2_9ACTN</name>
<keyword evidence="5" id="KW-0233">DNA recombination</keyword>
<evidence type="ECO:0000256" key="1">
    <source>
        <dbReference type="ARBA" id="ARBA00002190"/>
    </source>
</evidence>
<evidence type="ECO:0000256" key="4">
    <source>
        <dbReference type="ARBA" id="ARBA00023125"/>
    </source>
</evidence>
<sequence>MYGWLPGTSGQTWRSSAAPASEVHKTANCLDSLLKSAQPAAKKALQGIYNAEEKEQATAGGKAFAKQYRAKFPKAVKKIVDGEDELLKFYDFPAEHWIHLRTTSPTESTFASVPLRTEVTKRDGSRAAALALVFRLVGSAQARWRAVNAPRLVALVRAGARFERAQIVERPQTTAACIGWRICLEVRDHPAMLDGAQGQDLPVGFGFRPYRGGEDHGPMAAVRLGSAERDRVDAHSVVEGLPTAAEIAEASAELEEPSKNQILVVRDGSVVGYSTIRWWQERDDTWLYLHRGYLLPEHRHQGIGSAMLGWAEERIHQLVDEHGTARKAVIGANAMASERDATALLLAAGYRRVFSLAELELGDLQQLPEPVSELPAGIRTGPIGTSHYRAAWRTVVDSYADTGFTQKWSFQDFVDTADPACWRAAWNGQDMLGVALCSVRPHDHTVGEVEELSVRTDQRRLGIGRILLLEGLRSLREQGAVTARLYTGTANPHRSYDLYESVGFRRRNEYVRYRKPLA</sequence>
<reference evidence="8" key="1">
    <citation type="journal article" date="2019" name="Int. J. Syst. Evol. Microbiol.">
        <title>The Global Catalogue of Microorganisms (GCM) 10K type strain sequencing project: providing services to taxonomists for standard genome sequencing and annotation.</title>
        <authorList>
            <consortium name="The Broad Institute Genomics Platform"/>
            <consortium name="The Broad Institute Genome Sequencing Center for Infectious Disease"/>
            <person name="Wu L."/>
            <person name="Ma J."/>
        </authorList>
    </citation>
    <scope>NUCLEOTIDE SEQUENCE [LARGE SCALE GENOMIC DNA]</scope>
    <source>
        <strain evidence="8">JCM 4505</strain>
    </source>
</reference>
<dbReference type="Proteomes" id="UP001501867">
    <property type="component" value="Unassembled WGS sequence"/>
</dbReference>
<feature type="domain" description="N-acetyltransferase" evidence="6">
    <location>
        <begin position="222"/>
        <end position="369"/>
    </location>
</feature>
<keyword evidence="3" id="KW-0815">Transposition</keyword>
<evidence type="ECO:0000256" key="2">
    <source>
        <dbReference type="ARBA" id="ARBA00010961"/>
    </source>
</evidence>
<comment type="similarity">
    <text evidence="2">Belongs to the transposase mutator family.</text>
</comment>
<dbReference type="PANTHER" id="PTHR33217">
    <property type="entry name" value="TRANSPOSASE FOR INSERTION SEQUENCE ELEMENT IS1081"/>
    <property type="match status" value="1"/>
</dbReference>
<dbReference type="InterPro" id="IPR016181">
    <property type="entry name" value="Acyl_CoA_acyltransferase"/>
</dbReference>
<dbReference type="InterPro" id="IPR001207">
    <property type="entry name" value="Transposase_mutator"/>
</dbReference>
<comment type="caution">
    <text evidence="7">The sequence shown here is derived from an EMBL/GenBank/DDBJ whole genome shotgun (WGS) entry which is preliminary data.</text>
</comment>
<dbReference type="CDD" id="cd04301">
    <property type="entry name" value="NAT_SF"/>
    <property type="match status" value="1"/>
</dbReference>
<dbReference type="EMBL" id="BAAABV010000015">
    <property type="protein sequence ID" value="GAA0291240.1"/>
    <property type="molecule type" value="Genomic_DNA"/>
</dbReference>
<dbReference type="InterPro" id="IPR000182">
    <property type="entry name" value="GNAT_dom"/>
</dbReference>
<evidence type="ECO:0000313" key="7">
    <source>
        <dbReference type="EMBL" id="GAA0291240.1"/>
    </source>
</evidence>
<accession>A0ABP3F2Y2</accession>
<protein>
    <recommendedName>
        <fullName evidence="6">N-acetyltransferase domain-containing protein</fullName>
    </recommendedName>
</protein>
<dbReference type="PANTHER" id="PTHR33217:SF9">
    <property type="entry name" value="MUTATOR FAMILY TRANSPOSASE"/>
    <property type="match status" value="1"/>
</dbReference>
<dbReference type="Gene3D" id="3.40.630.30">
    <property type="match status" value="1"/>
</dbReference>
<evidence type="ECO:0000256" key="5">
    <source>
        <dbReference type="ARBA" id="ARBA00023172"/>
    </source>
</evidence>
<dbReference type="SUPFAM" id="SSF55729">
    <property type="entry name" value="Acyl-CoA N-acyltransferases (Nat)"/>
    <property type="match status" value="2"/>
</dbReference>
<gene>
    <name evidence="7" type="ORF">GCM10010302_32260</name>
</gene>
<dbReference type="Pfam" id="PF00872">
    <property type="entry name" value="Transposase_mut"/>
    <property type="match status" value="1"/>
</dbReference>